<dbReference type="InterPro" id="IPR029063">
    <property type="entry name" value="SAM-dependent_MTases_sf"/>
</dbReference>
<dbReference type="Gene3D" id="3.40.50.150">
    <property type="entry name" value="Vaccinia Virus protein VP39"/>
    <property type="match status" value="1"/>
</dbReference>
<name>A0A9Q7SJ33_9MYCO</name>
<organism evidence="7 8">
    <name type="scientific">Mycobacteroides abscessus subsp. bolletii</name>
    <dbReference type="NCBI Taxonomy" id="319705"/>
    <lineage>
        <taxon>Bacteria</taxon>
        <taxon>Bacillati</taxon>
        <taxon>Actinomycetota</taxon>
        <taxon>Actinomycetes</taxon>
        <taxon>Mycobacteriales</taxon>
        <taxon>Mycobacteriaceae</taxon>
        <taxon>Mycobacteroides</taxon>
        <taxon>Mycobacteroides abscessus</taxon>
    </lineage>
</organism>
<dbReference type="InterPro" id="IPR007213">
    <property type="entry name" value="Ppm1/Ppm2/Tcmp"/>
</dbReference>
<sequence>MAEFLVFRPQSASDLVNGPVAGKPDHTALRTALWRALHVELDPPPHVLTDLVGLQLAAPDEDWRERPDMDPRGTVDSRLGMVARARFVEDLVKRRAAEDVGQYVILGAGLDTFVQRHPHAGERLTVFEVDRPEAQAWKRKRLADCGFQIPRWQRLVPVDFEAGACWREQLEIAGFDSGRPAVVASTGVSMYLTRAAIVATLRQCASLAMGSTLAMTFLLPDALLNESARTVRQLIVARAAAAGTPWLSFFAPDEMLSLARECGFTQAAYVSGRELIERYVPAAGLAAEEFLVATV</sequence>
<evidence type="ECO:0000256" key="4">
    <source>
        <dbReference type="ARBA" id="ARBA00022679"/>
    </source>
</evidence>
<evidence type="ECO:0000313" key="8">
    <source>
        <dbReference type="Proteomes" id="UP000185183"/>
    </source>
</evidence>
<dbReference type="PANTHER" id="PTHR43619:SF2">
    <property type="entry name" value="S-ADENOSYL-L-METHIONINE-DEPENDENT METHYLTRANSFERASES SUPERFAMILY PROTEIN"/>
    <property type="match status" value="1"/>
</dbReference>
<keyword evidence="5 6" id="KW-0949">S-adenosyl-L-methionine</keyword>
<dbReference type="PANTHER" id="PTHR43619">
    <property type="entry name" value="S-ADENOSYL-L-METHIONINE-DEPENDENT METHYLTRANSFERASE YKTD-RELATED"/>
    <property type="match status" value="1"/>
</dbReference>
<evidence type="ECO:0000256" key="2">
    <source>
        <dbReference type="ARBA" id="ARBA00008138"/>
    </source>
</evidence>
<accession>A0A9Q7SJ33</accession>
<comment type="caution">
    <text evidence="7">The sequence shown here is derived from an EMBL/GenBank/DDBJ whole genome shotgun (WGS) entry which is preliminary data.</text>
</comment>
<keyword evidence="3 6" id="KW-0489">Methyltransferase</keyword>
<dbReference type="InterPro" id="IPR011610">
    <property type="entry name" value="SAM_mthyl_Trfase_ML2640-like"/>
</dbReference>
<dbReference type="Pfam" id="PF04072">
    <property type="entry name" value="LCM"/>
    <property type="match status" value="1"/>
</dbReference>
<protein>
    <recommendedName>
        <fullName evidence="6">S-adenosyl-L-methionine-dependent methyltransferase</fullName>
        <ecNumber evidence="6">2.1.1.-</ecNumber>
    </recommendedName>
</protein>
<dbReference type="SUPFAM" id="SSF53335">
    <property type="entry name" value="S-adenosyl-L-methionine-dependent methyltransferases"/>
    <property type="match status" value="1"/>
</dbReference>
<dbReference type="GO" id="GO:0008168">
    <property type="term" value="F:methyltransferase activity"/>
    <property type="evidence" value="ECO:0007669"/>
    <property type="project" value="UniProtKB-UniRule"/>
</dbReference>
<evidence type="ECO:0000256" key="1">
    <source>
        <dbReference type="ARBA" id="ARBA00003907"/>
    </source>
</evidence>
<gene>
    <name evidence="7" type="ORF">SAMEA2275694_04966</name>
</gene>
<dbReference type="Proteomes" id="UP000185183">
    <property type="component" value="Unassembled WGS sequence"/>
</dbReference>
<comment type="similarity">
    <text evidence="2 6">Belongs to the UPF0677 family.</text>
</comment>
<dbReference type="AlphaFoldDB" id="A0A9Q7SJ33"/>
<keyword evidence="4 7" id="KW-0808">Transferase</keyword>
<proteinExistence type="inferred from homology"/>
<dbReference type="GO" id="GO:0032259">
    <property type="term" value="P:methylation"/>
    <property type="evidence" value="ECO:0007669"/>
    <property type="project" value="UniProtKB-KW"/>
</dbReference>
<evidence type="ECO:0000256" key="5">
    <source>
        <dbReference type="ARBA" id="ARBA00022691"/>
    </source>
</evidence>
<reference evidence="7 8" key="1">
    <citation type="submission" date="2016-11" db="EMBL/GenBank/DDBJ databases">
        <authorList>
            <consortium name="Pathogen Informatics"/>
        </authorList>
    </citation>
    <scope>NUCLEOTIDE SEQUENCE [LARGE SCALE GENOMIC DNA]</scope>
    <source>
        <strain evidence="7 8">968</strain>
    </source>
</reference>
<evidence type="ECO:0000256" key="6">
    <source>
        <dbReference type="RuleBase" id="RU362030"/>
    </source>
</evidence>
<comment type="function">
    <text evidence="1 6">Exhibits S-adenosyl-L-methionine-dependent methyltransferase activity.</text>
</comment>
<evidence type="ECO:0000256" key="3">
    <source>
        <dbReference type="ARBA" id="ARBA00022603"/>
    </source>
</evidence>
<evidence type="ECO:0000313" key="7">
    <source>
        <dbReference type="EMBL" id="SHY12337.1"/>
    </source>
</evidence>
<dbReference type="EMBL" id="FSFA01000009">
    <property type="protein sequence ID" value="SHY12337.1"/>
    <property type="molecule type" value="Genomic_DNA"/>
</dbReference>
<dbReference type="NCBIfam" id="TIGR00027">
    <property type="entry name" value="mthyl_TIGR00027"/>
    <property type="match status" value="1"/>
</dbReference>
<dbReference type="EC" id="2.1.1.-" evidence="6"/>